<name>A0A4V1Q5H9_9AGAR</name>
<comment type="caution">
    <text evidence="11">The sequence shown here is derived from an EMBL/GenBank/DDBJ whole genome shotgun (WGS) entry which is preliminary data.</text>
</comment>
<evidence type="ECO:0000256" key="4">
    <source>
        <dbReference type="ARBA" id="ARBA00022692"/>
    </source>
</evidence>
<dbReference type="PANTHER" id="PTHR45939:SF2">
    <property type="entry name" value="CARRIER PROTEIN, PUTATIVE (AFU_ORTHOLOGUE AFUA_2G13870)-RELATED"/>
    <property type="match status" value="1"/>
</dbReference>
<evidence type="ECO:0000256" key="1">
    <source>
        <dbReference type="ARBA" id="ARBA00004141"/>
    </source>
</evidence>
<feature type="region of interest" description="Disordered" evidence="9">
    <location>
        <begin position="328"/>
        <end position="358"/>
    </location>
</feature>
<keyword evidence="7 8" id="KW-0472">Membrane</keyword>
<dbReference type="OrthoDB" id="10258955at2759"/>
<dbReference type="GO" id="GO:0016810">
    <property type="term" value="F:hydrolase activity, acting on carbon-nitrogen (but not peptide) bonds"/>
    <property type="evidence" value="ECO:0007669"/>
    <property type="project" value="InterPro"/>
</dbReference>
<dbReference type="STRING" id="2316362.A0A4V1Q5H9"/>
<keyword evidence="4 8" id="KW-0812">Transmembrane</keyword>
<feature type="repeat" description="Solcar" evidence="8">
    <location>
        <begin position="135"/>
        <end position="254"/>
    </location>
</feature>
<dbReference type="PANTHER" id="PTHR45939">
    <property type="entry name" value="PEROXISOMAL MEMBRANE PROTEIN PMP34-RELATED"/>
    <property type="match status" value="1"/>
</dbReference>
<organism evidence="11 12">
    <name type="scientific">Candolleomyces aberdarensis</name>
    <dbReference type="NCBI Taxonomy" id="2316362"/>
    <lineage>
        <taxon>Eukaryota</taxon>
        <taxon>Fungi</taxon>
        <taxon>Dikarya</taxon>
        <taxon>Basidiomycota</taxon>
        <taxon>Agaricomycotina</taxon>
        <taxon>Agaricomycetes</taxon>
        <taxon>Agaricomycetidae</taxon>
        <taxon>Agaricales</taxon>
        <taxon>Agaricineae</taxon>
        <taxon>Psathyrellaceae</taxon>
        <taxon>Candolleomyces</taxon>
    </lineage>
</organism>
<comment type="subcellular location">
    <subcellularLocation>
        <location evidence="1">Membrane</location>
        <topology evidence="1">Multi-pass membrane protein</topology>
    </subcellularLocation>
</comment>
<evidence type="ECO:0000256" key="5">
    <source>
        <dbReference type="ARBA" id="ARBA00022737"/>
    </source>
</evidence>
<dbReference type="SUPFAM" id="SSF51556">
    <property type="entry name" value="Metallo-dependent hydrolases"/>
    <property type="match status" value="1"/>
</dbReference>
<evidence type="ECO:0000256" key="7">
    <source>
        <dbReference type="ARBA" id="ARBA00023136"/>
    </source>
</evidence>
<dbReference type="InterPro" id="IPR023395">
    <property type="entry name" value="MCP_dom_sf"/>
</dbReference>
<keyword evidence="5" id="KW-0677">Repeat</keyword>
<dbReference type="InterPro" id="IPR018108">
    <property type="entry name" value="MCP_transmembrane"/>
</dbReference>
<accession>A0A4V1Q5H9</accession>
<dbReference type="Proteomes" id="UP000290288">
    <property type="component" value="Unassembled WGS sequence"/>
</dbReference>
<dbReference type="Gene3D" id="3.20.20.140">
    <property type="entry name" value="Metal-dependent hydrolases"/>
    <property type="match status" value="2"/>
</dbReference>
<dbReference type="GO" id="GO:0015217">
    <property type="term" value="F:ADP transmembrane transporter activity"/>
    <property type="evidence" value="ECO:0007669"/>
    <property type="project" value="TreeGrafter"/>
</dbReference>
<dbReference type="InterPro" id="IPR032466">
    <property type="entry name" value="Metal_Hydrolase"/>
</dbReference>
<dbReference type="AlphaFoldDB" id="A0A4V1Q5H9"/>
<keyword evidence="3" id="KW-0813">Transport</keyword>
<dbReference type="GO" id="GO:0016020">
    <property type="term" value="C:membrane"/>
    <property type="evidence" value="ECO:0007669"/>
    <property type="project" value="UniProtKB-SubCell"/>
</dbReference>
<evidence type="ECO:0000313" key="12">
    <source>
        <dbReference type="Proteomes" id="UP000290288"/>
    </source>
</evidence>
<dbReference type="InterPro" id="IPR011059">
    <property type="entry name" value="Metal-dep_hydrolase_composite"/>
</dbReference>
<feature type="compositionally biased region" description="Basic and acidic residues" evidence="9">
    <location>
        <begin position="328"/>
        <end position="337"/>
    </location>
</feature>
<evidence type="ECO:0000256" key="8">
    <source>
        <dbReference type="PROSITE-ProRule" id="PRU00282"/>
    </source>
</evidence>
<reference evidence="11 12" key="1">
    <citation type="submission" date="2019-01" db="EMBL/GenBank/DDBJ databases">
        <title>Draft genome sequence of Psathyrella aberdarensis IHI B618.</title>
        <authorList>
            <person name="Buettner E."/>
            <person name="Kellner H."/>
        </authorList>
    </citation>
    <scope>NUCLEOTIDE SEQUENCE [LARGE SCALE GENOMIC DNA]</scope>
    <source>
        <strain evidence="11 12">IHI B618</strain>
    </source>
</reference>
<protein>
    <recommendedName>
        <fullName evidence="10">Amidohydrolase-related domain-containing protein</fullName>
    </recommendedName>
</protein>
<sequence length="1238" mass="135190">MTSTLPPLVQALSGSVGSASASALTYPLDLITTRLQLDSPQKAKRRGGIRGGLQLLLFIVYGSKRKQRHGLGWGALYDGLRADLSATMLSSFFYFYFYSFLRSLSTHGLSASITIPALRRILGVQEGRARKPHKPTLFEDLALGFIAGVASRAVSTPLGIITLRLQAEAAEAEDEDSDSDGSMSPVEGADQEQSRSRRSPSPDPKIERTGIANIARLIYEEEGLKGFWKGFGTSALLSINPSITLAFFQLFRKVVVYSRRKSPTGHASQNLRPLEAFFVAAIANSIASSILYPLILAKKRLQTRAGTTSQATLFSVLKEAYLGSYDPHAAHDDHEQDTNSISSTRATARPPLARRSKSSYYSADAPKVEGIEGLYQGLQMQILKGFFNQEDEFRRRSVSDRFEEGTKAVLIQNARIWTGKKNGTEVIERDILMDKGLIKSIGHLDVASDLVASYGTRLVVVDAEGAWVTPGIVDVHSHLGDYSSPAMQGATDANSFQGTIEPWLRSLDALNTHDTYPLSIAGGVTTSLILPGSGNAIGGQGFVIKLRETAERSPSSMLLEPPYHINASFPNPNLPRRWRHMKYEACLWYTSAKKAKEQQDNFCSQALSDEWKDLGEFPDALQWEALVDVLRGRVKINIHCYEAVDLDALVRLSNEFKFPIAAFHHASEAYLVPDLIKKAHGETPAVALFATNSRYKREAYRSSEFAPRILAQNGITVLMKSDHPITDSRHLIYEAQQAFYYGLPYNLALASVTSNAAEVLGMGHRIGYVKEGYDADLVIWDSHPLALGATPKQVFIDGVPQLEHAYVTPKPDNFQRLPRVPNFGKEAEQAVAYDGLPPLELKKTPIEKTTVFVNVKNVMQRHPSFGIQTVFKAEDDESPLGVVVVEKGRVTCSGDQDSCGLQALQKRGSSDVEFVDLEGGSVAPGLVSFGSPLGLEHISEEPSTNDGVIFDPLTEKVPALLGGETALIMASDGLEFESRDALLAYRFGVTSAITAPKSAGFYGGLGVHFSTGAAHRMESGAVIQDVTAVHVSVRHFEKPSISTQIATLRRLFHNKVDGSVGHYFEKVRTGHIPLVIEAHSADIIATLIILKKEIEAMSRIPLKITITGAAEAHLLANELAQADIGVILVPSRSFPYVWEDRRILPGPPLTNQSSIMALHEAKVVVGIGCQEIWDARNLPFDVAWAAIEAGGRLSREDAFAIGSLNIERLLGVDRDADSIELVATRGGDLLDFHSKNTV</sequence>
<dbReference type="Pfam" id="PF00153">
    <property type="entry name" value="Mito_carr"/>
    <property type="match status" value="2"/>
</dbReference>
<comment type="similarity">
    <text evidence="2">Belongs to the mitochondrial carrier (TC 2.A.29) family.</text>
</comment>
<dbReference type="SUPFAM" id="SSF103506">
    <property type="entry name" value="Mitochondrial carrier"/>
    <property type="match status" value="1"/>
</dbReference>
<dbReference type="Gene3D" id="1.50.40.10">
    <property type="entry name" value="Mitochondrial carrier domain"/>
    <property type="match status" value="1"/>
</dbReference>
<feature type="repeat" description="Solcar" evidence="8">
    <location>
        <begin position="5"/>
        <end position="104"/>
    </location>
</feature>
<evidence type="ECO:0000259" key="10">
    <source>
        <dbReference type="Pfam" id="PF01979"/>
    </source>
</evidence>
<evidence type="ECO:0000256" key="2">
    <source>
        <dbReference type="ARBA" id="ARBA00006375"/>
    </source>
</evidence>
<feature type="domain" description="Amidohydrolase-related" evidence="10">
    <location>
        <begin position="702"/>
        <end position="798"/>
    </location>
</feature>
<feature type="region of interest" description="Disordered" evidence="9">
    <location>
        <begin position="171"/>
        <end position="207"/>
    </location>
</feature>
<keyword evidence="6" id="KW-1133">Transmembrane helix</keyword>
<evidence type="ECO:0000256" key="3">
    <source>
        <dbReference type="ARBA" id="ARBA00022448"/>
    </source>
</evidence>
<evidence type="ECO:0000256" key="9">
    <source>
        <dbReference type="SAM" id="MobiDB-lite"/>
    </source>
</evidence>
<dbReference type="EMBL" id="SDEE01000003">
    <property type="protein sequence ID" value="RXW25648.1"/>
    <property type="molecule type" value="Genomic_DNA"/>
</dbReference>
<dbReference type="InterPro" id="IPR052217">
    <property type="entry name" value="Mito/Peroxisomal_Carrier"/>
</dbReference>
<proteinExistence type="inferred from homology"/>
<keyword evidence="12" id="KW-1185">Reference proteome</keyword>
<dbReference type="Pfam" id="PF01979">
    <property type="entry name" value="Amidohydro_1"/>
    <property type="match status" value="1"/>
</dbReference>
<gene>
    <name evidence="11" type="ORF">EST38_g220</name>
</gene>
<dbReference type="InterPro" id="IPR006680">
    <property type="entry name" value="Amidohydro-rel"/>
</dbReference>
<dbReference type="PROSITE" id="PS50920">
    <property type="entry name" value="SOLCAR"/>
    <property type="match status" value="2"/>
</dbReference>
<evidence type="ECO:0000256" key="6">
    <source>
        <dbReference type="ARBA" id="ARBA00022989"/>
    </source>
</evidence>
<dbReference type="SUPFAM" id="SSF51338">
    <property type="entry name" value="Composite domain of metallo-dependent hydrolases"/>
    <property type="match status" value="1"/>
</dbReference>
<evidence type="ECO:0000313" key="11">
    <source>
        <dbReference type="EMBL" id="RXW25648.1"/>
    </source>
</evidence>